<evidence type="ECO:0000313" key="1">
    <source>
        <dbReference type="EMBL" id="GFY54675.1"/>
    </source>
</evidence>
<evidence type="ECO:0000313" key="2">
    <source>
        <dbReference type="Proteomes" id="UP000886998"/>
    </source>
</evidence>
<keyword evidence="2" id="KW-1185">Reference proteome</keyword>
<organism evidence="1 2">
    <name type="scientific">Trichonephila inaurata madagascariensis</name>
    <dbReference type="NCBI Taxonomy" id="2747483"/>
    <lineage>
        <taxon>Eukaryota</taxon>
        <taxon>Metazoa</taxon>
        <taxon>Ecdysozoa</taxon>
        <taxon>Arthropoda</taxon>
        <taxon>Chelicerata</taxon>
        <taxon>Arachnida</taxon>
        <taxon>Araneae</taxon>
        <taxon>Araneomorphae</taxon>
        <taxon>Entelegynae</taxon>
        <taxon>Araneoidea</taxon>
        <taxon>Nephilidae</taxon>
        <taxon>Trichonephila</taxon>
        <taxon>Trichonephila inaurata</taxon>
    </lineage>
</organism>
<dbReference type="Proteomes" id="UP000886998">
    <property type="component" value="Unassembled WGS sequence"/>
</dbReference>
<dbReference type="AlphaFoldDB" id="A0A8X7C3Y3"/>
<dbReference type="EMBL" id="BMAV01009986">
    <property type="protein sequence ID" value="GFY54675.1"/>
    <property type="molecule type" value="Genomic_DNA"/>
</dbReference>
<sequence length="135" mass="15985">MQSKLLFNINLFMLDMIWKLENFTCLMQKNLILHLGILMATISDKTRKEYSLAKRFKLTTRKELQNICKDKKIRKNLFCVQMMQLLLILWFKKTQDDTKNPVLLHKPVGGKMDNYSTIGKRDFLLGIMNDAQRKT</sequence>
<protein>
    <submittedName>
        <fullName evidence="1">Uncharacterized protein</fullName>
    </submittedName>
</protein>
<reference evidence="1" key="1">
    <citation type="submission" date="2020-08" db="EMBL/GenBank/DDBJ databases">
        <title>Multicomponent nature underlies the extraordinary mechanical properties of spider dragline silk.</title>
        <authorList>
            <person name="Kono N."/>
            <person name="Nakamura H."/>
            <person name="Mori M."/>
            <person name="Yoshida Y."/>
            <person name="Ohtoshi R."/>
            <person name="Malay A.D."/>
            <person name="Moran D.A.P."/>
            <person name="Tomita M."/>
            <person name="Numata K."/>
            <person name="Arakawa K."/>
        </authorList>
    </citation>
    <scope>NUCLEOTIDE SEQUENCE</scope>
</reference>
<comment type="caution">
    <text evidence="1">The sequence shown here is derived from an EMBL/GenBank/DDBJ whole genome shotgun (WGS) entry which is preliminary data.</text>
</comment>
<name>A0A8X7C3Y3_9ARAC</name>
<gene>
    <name evidence="1" type="ORF">TNIN_31711</name>
</gene>
<proteinExistence type="predicted"/>
<accession>A0A8X7C3Y3</accession>